<dbReference type="PANTHER" id="PTHR43065:SF49">
    <property type="entry name" value="HISTIDINE KINASE"/>
    <property type="match status" value="1"/>
</dbReference>
<dbReference type="Pfam" id="PF02518">
    <property type="entry name" value="HATPase_c"/>
    <property type="match status" value="1"/>
</dbReference>
<accession>A0A1H3NB49</accession>
<evidence type="ECO:0000313" key="7">
    <source>
        <dbReference type="Proteomes" id="UP000199286"/>
    </source>
</evidence>
<sequence>MTDGTGTIPIRRWRVRLPNTSRRPRLEAVVLVCFAAIVSALILAQSYRQALDEARATTSNLTALLGEHTRIAMRSTDAALMSMVTVLESAQPREGDANYASYLDQLNDHLDYVRTLFVVGTDGYAIHTTQPDALRVSLADRRYFQILRDDPEVDLFVGRPVQSMINSEWFVPVARRIETADGGFAGIAVAAVEPSFVERTFQLLQLREFDTIALLHKDSTLIASVPPLPGYYRTQLTDHELFRSRLPHASSGVYTSISGIHQRSAIVGYAALEDFPLIVGVSLDRTQALASWRQMVPVVVLGAILIVVLTLFLRMAMVRRTLEQQVARQEALMHEKVQTIGFMTSSVAHDFKNLLAVVRSGTRMLRRQNADETLLAALDDAADRGIALTTDLLNFAKDHELRAVQVQPDRLIERLSSLLQRTTGPGVELHLDLDAANAVVEVSLAQFDSTLVNLCINASHAMPEGGLLRIATLRVPLRGHETLRDGDYVEISVEDTGIGIGIPEEIQKGLFAPFASTKGRDGSGMGLFQARRFAEDAGGAITLSSTVGKGTRVIILLPLVKGMGRGRAAGTQDATS</sequence>
<dbReference type="RefSeq" id="WP_089885856.1">
    <property type="nucleotide sequence ID" value="NZ_FNPF01000022.1"/>
</dbReference>
<name>A0A1H3NB49_9RHOB</name>
<dbReference type="InterPro" id="IPR003594">
    <property type="entry name" value="HATPase_dom"/>
</dbReference>
<dbReference type="Gene3D" id="3.30.450.20">
    <property type="entry name" value="PAS domain"/>
    <property type="match status" value="2"/>
</dbReference>
<dbReference type="SMART" id="SM00387">
    <property type="entry name" value="HATPase_c"/>
    <property type="match status" value="1"/>
</dbReference>
<dbReference type="PROSITE" id="PS50109">
    <property type="entry name" value="HIS_KIN"/>
    <property type="match status" value="1"/>
</dbReference>
<dbReference type="SUPFAM" id="SSF47384">
    <property type="entry name" value="Homodimeric domain of signal transducing histidine kinase"/>
    <property type="match status" value="1"/>
</dbReference>
<reference evidence="6 7" key="1">
    <citation type="submission" date="2016-10" db="EMBL/GenBank/DDBJ databases">
        <authorList>
            <person name="de Groot N.N."/>
        </authorList>
    </citation>
    <scope>NUCLEOTIDE SEQUENCE [LARGE SCALE GENOMIC DNA]</scope>
    <source>
        <strain evidence="6 7">DSM 26880</strain>
    </source>
</reference>
<comment type="catalytic activity">
    <reaction evidence="1">
        <text>ATP + protein L-histidine = ADP + protein N-phospho-L-histidine.</text>
        <dbReference type="EC" id="2.7.13.3"/>
    </reaction>
</comment>
<dbReference type="SMART" id="SM00388">
    <property type="entry name" value="HisKA"/>
    <property type="match status" value="1"/>
</dbReference>
<evidence type="ECO:0000256" key="4">
    <source>
        <dbReference type="SAM" id="Phobius"/>
    </source>
</evidence>
<gene>
    <name evidence="6" type="ORF">SAMN05444340_12229</name>
</gene>
<dbReference type="Pfam" id="PF22588">
    <property type="entry name" value="dCache_1_like"/>
    <property type="match status" value="1"/>
</dbReference>
<keyword evidence="4" id="KW-0472">Membrane</keyword>
<dbReference type="AlphaFoldDB" id="A0A1H3NB49"/>
<feature type="domain" description="Histidine kinase" evidence="5">
    <location>
        <begin position="346"/>
        <end position="561"/>
    </location>
</feature>
<evidence type="ECO:0000256" key="1">
    <source>
        <dbReference type="ARBA" id="ARBA00000085"/>
    </source>
</evidence>
<dbReference type="InterPro" id="IPR005467">
    <property type="entry name" value="His_kinase_dom"/>
</dbReference>
<keyword evidence="7" id="KW-1185">Reference proteome</keyword>
<evidence type="ECO:0000256" key="3">
    <source>
        <dbReference type="ARBA" id="ARBA00022553"/>
    </source>
</evidence>
<dbReference type="InterPro" id="IPR003661">
    <property type="entry name" value="HisK_dim/P_dom"/>
</dbReference>
<dbReference type="GO" id="GO:0000155">
    <property type="term" value="F:phosphorelay sensor kinase activity"/>
    <property type="evidence" value="ECO:0007669"/>
    <property type="project" value="InterPro"/>
</dbReference>
<dbReference type="InterPro" id="IPR054327">
    <property type="entry name" value="His-kinase-like_sensor"/>
</dbReference>
<keyword evidence="3" id="KW-0597">Phosphoprotein</keyword>
<dbReference type="STRING" id="321339.SAMN05444340_12229"/>
<dbReference type="SUPFAM" id="SSF55874">
    <property type="entry name" value="ATPase domain of HSP90 chaperone/DNA topoisomerase II/histidine kinase"/>
    <property type="match status" value="1"/>
</dbReference>
<dbReference type="EC" id="2.7.13.3" evidence="2"/>
<dbReference type="PANTHER" id="PTHR43065">
    <property type="entry name" value="SENSOR HISTIDINE KINASE"/>
    <property type="match status" value="1"/>
</dbReference>
<keyword evidence="6" id="KW-0808">Transferase</keyword>
<keyword evidence="4" id="KW-0812">Transmembrane</keyword>
<dbReference type="InterPro" id="IPR036890">
    <property type="entry name" value="HATPase_C_sf"/>
</dbReference>
<dbReference type="InterPro" id="IPR036097">
    <property type="entry name" value="HisK_dim/P_sf"/>
</dbReference>
<feature type="transmembrane region" description="Helical" evidence="4">
    <location>
        <begin position="26"/>
        <end position="47"/>
    </location>
</feature>
<dbReference type="OrthoDB" id="9796100at2"/>
<dbReference type="Gene3D" id="1.10.287.130">
    <property type="match status" value="1"/>
</dbReference>
<protein>
    <recommendedName>
        <fullName evidence="2">histidine kinase</fullName>
        <ecNumber evidence="2">2.7.13.3</ecNumber>
    </recommendedName>
</protein>
<feature type="transmembrane region" description="Helical" evidence="4">
    <location>
        <begin position="295"/>
        <end position="313"/>
    </location>
</feature>
<proteinExistence type="predicted"/>
<evidence type="ECO:0000259" key="5">
    <source>
        <dbReference type="PROSITE" id="PS50109"/>
    </source>
</evidence>
<dbReference type="CDD" id="cd12915">
    <property type="entry name" value="PDC2_DGC_like"/>
    <property type="match status" value="1"/>
</dbReference>
<dbReference type="EMBL" id="FNPF01000022">
    <property type="protein sequence ID" value="SDY86068.1"/>
    <property type="molecule type" value="Genomic_DNA"/>
</dbReference>
<keyword evidence="4" id="KW-1133">Transmembrane helix</keyword>
<dbReference type="Proteomes" id="UP000199286">
    <property type="component" value="Unassembled WGS sequence"/>
</dbReference>
<evidence type="ECO:0000256" key="2">
    <source>
        <dbReference type="ARBA" id="ARBA00012438"/>
    </source>
</evidence>
<dbReference type="InterPro" id="IPR004358">
    <property type="entry name" value="Sig_transdc_His_kin-like_C"/>
</dbReference>
<evidence type="ECO:0000313" key="6">
    <source>
        <dbReference type="EMBL" id="SDY86068.1"/>
    </source>
</evidence>
<organism evidence="6 7">
    <name type="scientific">Citreimonas salinaria</name>
    <dbReference type="NCBI Taxonomy" id="321339"/>
    <lineage>
        <taxon>Bacteria</taxon>
        <taxon>Pseudomonadati</taxon>
        <taxon>Pseudomonadota</taxon>
        <taxon>Alphaproteobacteria</taxon>
        <taxon>Rhodobacterales</taxon>
        <taxon>Roseobacteraceae</taxon>
        <taxon>Citreimonas</taxon>
    </lineage>
</organism>
<dbReference type="CDD" id="cd12914">
    <property type="entry name" value="PDC1_DGC_like"/>
    <property type="match status" value="1"/>
</dbReference>
<dbReference type="PRINTS" id="PR00344">
    <property type="entry name" value="BCTRLSENSOR"/>
</dbReference>
<dbReference type="Gene3D" id="3.30.565.10">
    <property type="entry name" value="Histidine kinase-like ATPase, C-terminal domain"/>
    <property type="match status" value="1"/>
</dbReference>
<keyword evidence="6" id="KW-0418">Kinase</keyword>